<dbReference type="AlphaFoldDB" id="A0A395HMX9"/>
<reference evidence="3 4" key="1">
    <citation type="submission" date="2018-02" db="EMBL/GenBank/DDBJ databases">
        <title>The genomes of Aspergillus section Nigri reveals drivers in fungal speciation.</title>
        <authorList>
            <consortium name="DOE Joint Genome Institute"/>
            <person name="Vesth T.C."/>
            <person name="Nybo J."/>
            <person name="Theobald S."/>
            <person name="Brandl J."/>
            <person name="Frisvad J.C."/>
            <person name="Nielsen K.F."/>
            <person name="Lyhne E.K."/>
            <person name="Kogle M.E."/>
            <person name="Kuo A."/>
            <person name="Riley R."/>
            <person name="Clum A."/>
            <person name="Nolan M."/>
            <person name="Lipzen A."/>
            <person name="Salamov A."/>
            <person name="Henrissat B."/>
            <person name="Wiebenga A."/>
            <person name="De vries R.P."/>
            <person name="Grigoriev I.V."/>
            <person name="Mortensen U.H."/>
            <person name="Andersen M.R."/>
            <person name="Baker S.E."/>
        </authorList>
    </citation>
    <scope>NUCLEOTIDE SEQUENCE [LARGE SCALE GENOMIC DNA]</scope>
    <source>
        <strain evidence="3 4">CBS 101889</strain>
    </source>
</reference>
<evidence type="ECO:0000313" key="4">
    <source>
        <dbReference type="Proteomes" id="UP000248961"/>
    </source>
</evidence>
<dbReference type="PROSITE" id="PS00166">
    <property type="entry name" value="ENOYL_COA_HYDRATASE"/>
    <property type="match status" value="1"/>
</dbReference>
<dbReference type="GO" id="GO:0006635">
    <property type="term" value="P:fatty acid beta-oxidation"/>
    <property type="evidence" value="ECO:0007669"/>
    <property type="project" value="TreeGrafter"/>
</dbReference>
<dbReference type="InterPro" id="IPR001753">
    <property type="entry name" value="Enoyl-CoA_hydra/iso"/>
</dbReference>
<name>A0A395HMX9_ASPHC</name>
<dbReference type="OrthoDB" id="2139957at2759"/>
<dbReference type="RefSeq" id="XP_025547993.1">
    <property type="nucleotide sequence ID" value="XM_025697835.1"/>
</dbReference>
<proteinExistence type="inferred from homology"/>
<gene>
    <name evidence="3" type="ORF">BO97DRAFT_437296</name>
</gene>
<dbReference type="VEuPathDB" id="FungiDB:BO97DRAFT_437296"/>
<dbReference type="PANTHER" id="PTHR11941:SF68">
    <property type="entry name" value="CARNITINYL-COA DEHYDRATASE"/>
    <property type="match status" value="1"/>
</dbReference>
<dbReference type="EMBL" id="KZ824309">
    <property type="protein sequence ID" value="RAL08839.1"/>
    <property type="molecule type" value="Genomic_DNA"/>
</dbReference>
<keyword evidence="4" id="KW-1185">Reference proteome</keyword>
<dbReference type="InterPro" id="IPR018376">
    <property type="entry name" value="Enoyl-CoA_hyd/isom_CS"/>
</dbReference>
<dbReference type="Proteomes" id="UP000248961">
    <property type="component" value="Unassembled WGS sequence"/>
</dbReference>
<dbReference type="GeneID" id="37202124"/>
<dbReference type="Gene3D" id="3.90.226.10">
    <property type="entry name" value="2-enoyl-CoA Hydratase, Chain A, domain 1"/>
    <property type="match status" value="1"/>
</dbReference>
<dbReference type="GO" id="GO:0003824">
    <property type="term" value="F:catalytic activity"/>
    <property type="evidence" value="ECO:0007669"/>
    <property type="project" value="InterPro"/>
</dbReference>
<evidence type="ECO:0000313" key="3">
    <source>
        <dbReference type="EMBL" id="RAL08839.1"/>
    </source>
</evidence>
<dbReference type="STRING" id="1450537.A0A395HMX9"/>
<accession>A0A395HMX9</accession>
<evidence type="ECO:0000256" key="1">
    <source>
        <dbReference type="ARBA" id="ARBA00005254"/>
    </source>
</evidence>
<comment type="similarity">
    <text evidence="1 2">Belongs to the enoyl-CoA hydratase/isomerase family.</text>
</comment>
<dbReference type="SUPFAM" id="SSF52096">
    <property type="entry name" value="ClpP/crotonase"/>
    <property type="match status" value="1"/>
</dbReference>
<organism evidence="3 4">
    <name type="scientific">Aspergillus homomorphus (strain CBS 101889)</name>
    <dbReference type="NCBI Taxonomy" id="1450537"/>
    <lineage>
        <taxon>Eukaryota</taxon>
        <taxon>Fungi</taxon>
        <taxon>Dikarya</taxon>
        <taxon>Ascomycota</taxon>
        <taxon>Pezizomycotina</taxon>
        <taxon>Eurotiomycetes</taxon>
        <taxon>Eurotiomycetidae</taxon>
        <taxon>Eurotiales</taxon>
        <taxon>Aspergillaceae</taxon>
        <taxon>Aspergillus</taxon>
        <taxon>Aspergillus subgen. Circumdati</taxon>
    </lineage>
</organism>
<protein>
    <submittedName>
        <fullName evidence="3">ClpP/crotonase</fullName>
    </submittedName>
</protein>
<dbReference type="CDD" id="cd06558">
    <property type="entry name" value="crotonase-like"/>
    <property type="match status" value="1"/>
</dbReference>
<dbReference type="InterPro" id="IPR029045">
    <property type="entry name" value="ClpP/crotonase-like_dom_sf"/>
</dbReference>
<dbReference type="GO" id="GO:0005739">
    <property type="term" value="C:mitochondrion"/>
    <property type="evidence" value="ECO:0007669"/>
    <property type="project" value="TreeGrafter"/>
</dbReference>
<evidence type="ECO:0000256" key="2">
    <source>
        <dbReference type="RuleBase" id="RU003707"/>
    </source>
</evidence>
<dbReference type="PANTHER" id="PTHR11941">
    <property type="entry name" value="ENOYL-COA HYDRATASE-RELATED"/>
    <property type="match status" value="1"/>
</dbReference>
<sequence>MAFPDTGILPATINREKEMNSLPVKGHPEGARLWQWMDDEPCPRVGIQEMIRNPYLLDGVMGLSLRRGKNPVIAAVNGIAMGGGFEAVLNCDLVVSSPEAEFSLPEVQRGLYAGGGGLAAIVWTCGMQIGSELALTGRRASAEERKRLGWINVIAMSPKTVVPEAIEMARMIASYSPDAVIATHLGLRELSERNGIRNLTERTTQQYGRR</sequence>
<dbReference type="Pfam" id="PF00378">
    <property type="entry name" value="ECH_1"/>
    <property type="match status" value="1"/>
</dbReference>